<reference evidence="1" key="1">
    <citation type="journal article" date="2019" name="Sci. Rep.">
        <title>Draft genome of Tanacetum cinerariifolium, the natural source of mosquito coil.</title>
        <authorList>
            <person name="Yamashiro T."/>
            <person name="Shiraishi A."/>
            <person name="Satake H."/>
            <person name="Nakayama K."/>
        </authorList>
    </citation>
    <scope>NUCLEOTIDE SEQUENCE</scope>
</reference>
<sequence>EPVDVKEVLEVVKAAKLITEVVTTAGATKVSVPRKRREAQARRNMIVYLKNMAGYKIDYFKEMSYNEIRPLFEKHYSYNQAFLDEVHEGVIVLDKEVRQEKEV</sequence>
<feature type="non-terminal residue" evidence="1">
    <location>
        <position position="103"/>
    </location>
</feature>
<gene>
    <name evidence="1" type="ORF">Tci_904356</name>
</gene>
<dbReference type="EMBL" id="BKCJ011423717">
    <property type="protein sequence ID" value="GFD32387.1"/>
    <property type="molecule type" value="Genomic_DNA"/>
</dbReference>
<dbReference type="AlphaFoldDB" id="A0A699VB93"/>
<accession>A0A699VB93</accession>
<evidence type="ECO:0000313" key="1">
    <source>
        <dbReference type="EMBL" id="GFD32387.1"/>
    </source>
</evidence>
<comment type="caution">
    <text evidence="1">The sequence shown here is derived from an EMBL/GenBank/DDBJ whole genome shotgun (WGS) entry which is preliminary data.</text>
</comment>
<name>A0A699VB93_TANCI</name>
<proteinExistence type="predicted"/>
<organism evidence="1">
    <name type="scientific">Tanacetum cinerariifolium</name>
    <name type="common">Dalmatian daisy</name>
    <name type="synonym">Chrysanthemum cinerariifolium</name>
    <dbReference type="NCBI Taxonomy" id="118510"/>
    <lineage>
        <taxon>Eukaryota</taxon>
        <taxon>Viridiplantae</taxon>
        <taxon>Streptophyta</taxon>
        <taxon>Embryophyta</taxon>
        <taxon>Tracheophyta</taxon>
        <taxon>Spermatophyta</taxon>
        <taxon>Magnoliopsida</taxon>
        <taxon>eudicotyledons</taxon>
        <taxon>Gunneridae</taxon>
        <taxon>Pentapetalae</taxon>
        <taxon>asterids</taxon>
        <taxon>campanulids</taxon>
        <taxon>Asterales</taxon>
        <taxon>Asteraceae</taxon>
        <taxon>Asteroideae</taxon>
        <taxon>Anthemideae</taxon>
        <taxon>Anthemidinae</taxon>
        <taxon>Tanacetum</taxon>
    </lineage>
</organism>
<protein>
    <submittedName>
        <fullName evidence="1">Uncharacterized protein</fullName>
    </submittedName>
</protein>
<feature type="non-terminal residue" evidence="1">
    <location>
        <position position="1"/>
    </location>
</feature>